<protein>
    <recommendedName>
        <fullName evidence="3">CUE domain-containing protein</fullName>
    </recommendedName>
</protein>
<evidence type="ECO:0000256" key="1">
    <source>
        <dbReference type="SAM" id="MobiDB-lite"/>
    </source>
</evidence>
<keyword evidence="2" id="KW-0472">Membrane</keyword>
<dbReference type="OrthoDB" id="3824970at2759"/>
<name>A0A1E4TCA9_9ASCO</name>
<feature type="compositionally biased region" description="Polar residues" evidence="1">
    <location>
        <begin position="29"/>
        <end position="50"/>
    </location>
</feature>
<reference evidence="5" key="1">
    <citation type="submission" date="2016-02" db="EMBL/GenBank/DDBJ databases">
        <title>Comparative genomics of biotechnologically important yeasts.</title>
        <authorList>
            <consortium name="DOE Joint Genome Institute"/>
            <person name="Riley R."/>
            <person name="Haridas S."/>
            <person name="Wolfe K.H."/>
            <person name="Lopes M.R."/>
            <person name="Hittinger C.T."/>
            <person name="Goker M."/>
            <person name="Salamov A."/>
            <person name="Wisecaver J."/>
            <person name="Long T.M."/>
            <person name="Aerts A.L."/>
            <person name="Barry K."/>
            <person name="Choi C."/>
            <person name="Clum A."/>
            <person name="Coughlan A.Y."/>
            <person name="Deshpande S."/>
            <person name="Douglass A.P."/>
            <person name="Hanson S.J."/>
            <person name="Klenk H.-P."/>
            <person name="Labutti K."/>
            <person name="Lapidus A."/>
            <person name="Lindquist E."/>
            <person name="Lipzen A."/>
            <person name="Meier-Kolthoff J.P."/>
            <person name="Ohm R.A."/>
            <person name="Otillar R.P."/>
            <person name="Pangilinan J."/>
            <person name="Peng Y."/>
            <person name="Rokas A."/>
            <person name="Rosa C.A."/>
            <person name="Scheuner C."/>
            <person name="Sibirny A.A."/>
            <person name="Slot J.C."/>
            <person name="Stielow J.B."/>
            <person name="Sun H."/>
            <person name="Kurtzman C.P."/>
            <person name="Blackwell M."/>
            <person name="Jeffries T.W."/>
            <person name="Grigoriev I.V."/>
        </authorList>
    </citation>
    <scope>NUCLEOTIDE SEQUENCE [LARGE SCALE GENOMIC DNA]</scope>
    <source>
        <strain evidence="5">NRRL Y-17796</strain>
    </source>
</reference>
<dbReference type="Pfam" id="PF02845">
    <property type="entry name" value="CUE"/>
    <property type="match status" value="1"/>
</dbReference>
<feature type="domain" description="CUE" evidence="3">
    <location>
        <begin position="61"/>
        <end position="103"/>
    </location>
</feature>
<accession>A0A1E4TCA9</accession>
<feature type="transmembrane region" description="Helical" evidence="2">
    <location>
        <begin position="6"/>
        <end position="24"/>
    </location>
</feature>
<dbReference type="Proteomes" id="UP000095023">
    <property type="component" value="Unassembled WGS sequence"/>
</dbReference>
<keyword evidence="2" id="KW-0812">Transmembrane</keyword>
<feature type="region of interest" description="Disordered" evidence="1">
    <location>
        <begin position="147"/>
        <end position="185"/>
    </location>
</feature>
<feature type="compositionally biased region" description="Basic and acidic residues" evidence="1">
    <location>
        <begin position="157"/>
        <end position="173"/>
    </location>
</feature>
<dbReference type="PROSITE" id="PS51140">
    <property type="entry name" value="CUE"/>
    <property type="match status" value="1"/>
</dbReference>
<feature type="region of interest" description="Disordered" evidence="1">
    <location>
        <begin position="29"/>
        <end position="56"/>
    </location>
</feature>
<gene>
    <name evidence="4" type="ORF">CANCADRAFT_4017</name>
</gene>
<dbReference type="Gene3D" id="1.10.8.10">
    <property type="entry name" value="DNA helicase RuvA subunit, C-terminal domain"/>
    <property type="match status" value="1"/>
</dbReference>
<evidence type="ECO:0000259" key="3">
    <source>
        <dbReference type="PROSITE" id="PS51140"/>
    </source>
</evidence>
<dbReference type="EMBL" id="KV453843">
    <property type="protein sequence ID" value="ODV89394.1"/>
    <property type="molecule type" value="Genomic_DNA"/>
</dbReference>
<proteinExistence type="predicted"/>
<keyword evidence="5" id="KW-1185">Reference proteome</keyword>
<keyword evidence="2" id="KW-1133">Transmembrane helix</keyword>
<feature type="compositionally biased region" description="Low complexity" evidence="1">
    <location>
        <begin position="113"/>
        <end position="123"/>
    </location>
</feature>
<feature type="region of interest" description="Disordered" evidence="1">
    <location>
        <begin position="104"/>
        <end position="126"/>
    </location>
</feature>
<dbReference type="GO" id="GO:0043130">
    <property type="term" value="F:ubiquitin binding"/>
    <property type="evidence" value="ECO:0007669"/>
    <property type="project" value="InterPro"/>
</dbReference>
<dbReference type="InterPro" id="IPR003892">
    <property type="entry name" value="CUE"/>
</dbReference>
<dbReference type="AlphaFoldDB" id="A0A1E4TCA9"/>
<evidence type="ECO:0000313" key="4">
    <source>
        <dbReference type="EMBL" id="ODV89394.1"/>
    </source>
</evidence>
<evidence type="ECO:0000256" key="2">
    <source>
        <dbReference type="SAM" id="Phobius"/>
    </source>
</evidence>
<sequence length="185" mass="20464">MASDNSATTFILFIFAGFLLIRWYSSSRKPSSISDGATPDSSRTDSQTASEPYGIRRRRAVTKGMIEVVQTLLPNIPDDVIRRDLERTGNVEITIQSLLENPQFAAAPPVPPASSSTSTGSTSQNLNSNLIDRYNLHNKVSVEAPISVSKTTWTDDPASRQESLKKRREDMILHARQKVLSSKDK</sequence>
<dbReference type="SMART" id="SM00546">
    <property type="entry name" value="CUE"/>
    <property type="match status" value="1"/>
</dbReference>
<evidence type="ECO:0000313" key="5">
    <source>
        <dbReference type="Proteomes" id="UP000095023"/>
    </source>
</evidence>
<organism evidence="4 5">
    <name type="scientific">Tortispora caseinolytica NRRL Y-17796</name>
    <dbReference type="NCBI Taxonomy" id="767744"/>
    <lineage>
        <taxon>Eukaryota</taxon>
        <taxon>Fungi</taxon>
        <taxon>Dikarya</taxon>
        <taxon>Ascomycota</taxon>
        <taxon>Saccharomycotina</taxon>
        <taxon>Trigonopsidomycetes</taxon>
        <taxon>Trigonopsidales</taxon>
        <taxon>Trigonopsidaceae</taxon>
        <taxon>Tortispora</taxon>
    </lineage>
</organism>